<feature type="domain" description="GPI inositol-deacylase winged helix" evidence="4">
    <location>
        <begin position="615"/>
        <end position="691"/>
    </location>
</feature>
<gene>
    <name evidence="6" type="ORF">TWF481_003535</name>
</gene>
<dbReference type="PANTHER" id="PTHR10039">
    <property type="entry name" value="AMELOGENIN"/>
    <property type="match status" value="1"/>
</dbReference>
<accession>A0AAV9WIS5</accession>
<dbReference type="SMART" id="SM00248">
    <property type="entry name" value="ANK"/>
    <property type="match status" value="8"/>
</dbReference>
<dbReference type="InterPro" id="IPR036770">
    <property type="entry name" value="Ankyrin_rpt-contain_sf"/>
</dbReference>
<dbReference type="PROSITE" id="PS50297">
    <property type="entry name" value="ANK_REP_REGION"/>
    <property type="match status" value="7"/>
</dbReference>
<evidence type="ECO:0008006" key="8">
    <source>
        <dbReference type="Google" id="ProtNLM"/>
    </source>
</evidence>
<evidence type="ECO:0000259" key="3">
    <source>
        <dbReference type="Pfam" id="PF01048"/>
    </source>
</evidence>
<dbReference type="Gene3D" id="1.25.40.20">
    <property type="entry name" value="Ankyrin repeat-containing domain"/>
    <property type="match status" value="3"/>
</dbReference>
<dbReference type="Pfam" id="PF12796">
    <property type="entry name" value="Ank_2"/>
    <property type="match status" value="2"/>
</dbReference>
<dbReference type="InterPro" id="IPR054471">
    <property type="entry name" value="GPIID_WHD"/>
</dbReference>
<dbReference type="SUPFAM" id="SSF52540">
    <property type="entry name" value="P-loop containing nucleoside triphosphate hydrolases"/>
    <property type="match status" value="1"/>
</dbReference>
<evidence type="ECO:0000313" key="7">
    <source>
        <dbReference type="Proteomes" id="UP001370758"/>
    </source>
</evidence>
<dbReference type="Proteomes" id="UP001370758">
    <property type="component" value="Unassembled WGS sequence"/>
</dbReference>
<feature type="domain" description="Nephrocystin 3-like N-terminal" evidence="5">
    <location>
        <begin position="342"/>
        <end position="506"/>
    </location>
</feature>
<feature type="repeat" description="ANK" evidence="2">
    <location>
        <begin position="928"/>
        <end position="960"/>
    </location>
</feature>
<dbReference type="InterPro" id="IPR000845">
    <property type="entry name" value="Nucleoside_phosphorylase_d"/>
</dbReference>
<feature type="repeat" description="ANK" evidence="2">
    <location>
        <begin position="860"/>
        <end position="892"/>
    </location>
</feature>
<dbReference type="Pfam" id="PF13637">
    <property type="entry name" value="Ank_4"/>
    <property type="match status" value="1"/>
</dbReference>
<reference evidence="6 7" key="1">
    <citation type="submission" date="2023-08" db="EMBL/GenBank/DDBJ databases">
        <authorList>
            <person name="Palmer J.M."/>
        </authorList>
    </citation>
    <scope>NUCLEOTIDE SEQUENCE [LARGE SCALE GENOMIC DNA]</scope>
    <source>
        <strain evidence="6 7">TWF481</strain>
    </source>
</reference>
<dbReference type="Pfam" id="PF24883">
    <property type="entry name" value="NPHP3_N"/>
    <property type="match status" value="1"/>
</dbReference>
<feature type="repeat" description="ANK" evidence="2">
    <location>
        <begin position="894"/>
        <end position="926"/>
    </location>
</feature>
<feature type="repeat" description="ANK" evidence="2">
    <location>
        <begin position="1027"/>
        <end position="1057"/>
    </location>
</feature>
<dbReference type="EMBL" id="JAVHJL010000002">
    <property type="protein sequence ID" value="KAK6508765.1"/>
    <property type="molecule type" value="Genomic_DNA"/>
</dbReference>
<dbReference type="AlphaFoldDB" id="A0AAV9WIS5"/>
<dbReference type="InterPro" id="IPR027417">
    <property type="entry name" value="P-loop_NTPase"/>
</dbReference>
<dbReference type="GO" id="GO:0003824">
    <property type="term" value="F:catalytic activity"/>
    <property type="evidence" value="ECO:0007669"/>
    <property type="project" value="InterPro"/>
</dbReference>
<keyword evidence="1" id="KW-0677">Repeat</keyword>
<dbReference type="PANTHER" id="PTHR10039:SF15">
    <property type="entry name" value="NACHT DOMAIN-CONTAINING PROTEIN"/>
    <property type="match status" value="1"/>
</dbReference>
<feature type="repeat" description="ANK" evidence="2">
    <location>
        <begin position="961"/>
        <end position="993"/>
    </location>
</feature>
<dbReference type="InterPro" id="IPR056884">
    <property type="entry name" value="NPHP3-like_N"/>
</dbReference>
<feature type="domain" description="Nucleoside phosphorylase" evidence="3">
    <location>
        <begin position="14"/>
        <end position="278"/>
    </location>
</feature>
<feature type="repeat" description="ANK" evidence="2">
    <location>
        <begin position="793"/>
        <end position="825"/>
    </location>
</feature>
<dbReference type="SUPFAM" id="SSF48403">
    <property type="entry name" value="Ankyrin repeat"/>
    <property type="match status" value="1"/>
</dbReference>
<evidence type="ECO:0000256" key="1">
    <source>
        <dbReference type="ARBA" id="ARBA00022737"/>
    </source>
</evidence>
<keyword evidence="2" id="KW-0040">ANK repeat</keyword>
<dbReference type="InterPro" id="IPR035994">
    <property type="entry name" value="Nucleoside_phosphorylase_sf"/>
</dbReference>
<evidence type="ECO:0000259" key="4">
    <source>
        <dbReference type="Pfam" id="PF22939"/>
    </source>
</evidence>
<dbReference type="InterPro" id="IPR002110">
    <property type="entry name" value="Ankyrin_rpt"/>
</dbReference>
<dbReference type="CDD" id="cd09008">
    <property type="entry name" value="MTAN"/>
    <property type="match status" value="1"/>
</dbReference>
<dbReference type="Gene3D" id="3.40.50.300">
    <property type="entry name" value="P-loop containing nucleotide triphosphate hydrolases"/>
    <property type="match status" value="1"/>
</dbReference>
<proteinExistence type="predicted"/>
<dbReference type="Pfam" id="PF01048">
    <property type="entry name" value="PNP_UDP_1"/>
    <property type="match status" value="1"/>
</dbReference>
<evidence type="ECO:0000313" key="6">
    <source>
        <dbReference type="EMBL" id="KAK6508765.1"/>
    </source>
</evidence>
<feature type="repeat" description="ANK" evidence="2">
    <location>
        <begin position="994"/>
        <end position="1026"/>
    </location>
</feature>
<protein>
    <recommendedName>
        <fullName evidence="8">Nucleoside phosphorylase domain-containing protein</fullName>
    </recommendedName>
</protein>
<comment type="caution">
    <text evidence="6">The sequence shown here is derived from an EMBL/GenBank/DDBJ whole genome shotgun (WGS) entry which is preliminary data.</text>
</comment>
<organism evidence="6 7">
    <name type="scientific">Arthrobotrys musiformis</name>
    <dbReference type="NCBI Taxonomy" id="47236"/>
    <lineage>
        <taxon>Eukaryota</taxon>
        <taxon>Fungi</taxon>
        <taxon>Dikarya</taxon>
        <taxon>Ascomycota</taxon>
        <taxon>Pezizomycotina</taxon>
        <taxon>Orbiliomycetes</taxon>
        <taxon>Orbiliales</taxon>
        <taxon>Orbiliaceae</taxon>
        <taxon>Arthrobotrys</taxon>
    </lineage>
</organism>
<sequence length="1057" mass="117015">MATNPRSHNEYTVGWICALPKEQTAARAMLDEIHPDLPKPATDENTYTLGSIRNHNVVIACLPKHAVGTNAAARVATQMLNTFPIKIGLMVGIGGGIPPKVRLGDVVVSTEWIQWDFGKVVADGKFQRTGKRNNLSTALLTAISKLETQHEMYGTKILQYLDNLGEKYPNLAPKYTSADSLQDPLGYIQNSEEKTGDARVHYGLIASGNQVIKNADFRDELNRDLGGDILCFEMEAAGLTSFPYIVIRGICDYADSQKNDDWQKYAAAVAAAYAKELLESIQPIEIDRERPVKDLLGQVFGEISTIRHRLDRDEDLKVLDWLTPIDYGPQHSDFLSRRQPESGQWLLDSTEYQTWVNASKQILFCPGIPGAGKTIITSIVTDHLITQFSNDLTVGIAFIYCNFKRKIEQNLDSLLASLLKQLAQNQNFLPENVKKLYDQHSAKRTRPSLGDIVETLKSVASLYSRVFIIVDALDECQASNNCRAKLLTELFQLHAKCGTNIFATSRFIPEITDRFGDSIRLEILAHDDDVRSYLDGQISQSEKAILLKHREDITTKITERVRGMFLLAQLHFESIRHKNSLKKIKNTLNTLPTGDAAYDSAYENAMKRIDNLDSESRSQAHQVLSWIACAKRPLTTSELQHALAVEVGEPNFDEDNLPEIKDIISLCAGLVTVDEESNITRLIHYTTQEYFQRTWEKWFPNAHTDITERCVTYLLYDCFKSGVSLTDEDFEAKLQANALYDYAARNWGHHARRSSVEKGLVLDLLKNETAALACSQAMLVRRGYSGYSQGFPKQMTGVHLAAYFGLQKSMGVMLDEGADMEVKDGYGQTPLWLAAEQGHEEVARLLVDRGADLEAKGGYGRRTPLLAAVEQGHEGVVRLLADKGVDLEAKGGYGRRAPLLAAAEQGHEGVARLLVDRGADLEAKGGYGRRTPLLAAVNQGHEGVVRLLADKGADLEAKDGYGQTPLWLAAELGHEGVVRLLVDRGADLEAKNDDGDTPLLVTAWQGHEGVVRLLVDRGADLEAKANNGDTPLLAAVERGHEGIVRLLVDKGVSSSQT</sequence>
<keyword evidence="7" id="KW-1185">Reference proteome</keyword>
<evidence type="ECO:0000256" key="2">
    <source>
        <dbReference type="PROSITE-ProRule" id="PRU00023"/>
    </source>
</evidence>
<feature type="repeat" description="ANK" evidence="2">
    <location>
        <begin position="826"/>
        <end position="858"/>
    </location>
</feature>
<dbReference type="GO" id="GO:0009116">
    <property type="term" value="P:nucleoside metabolic process"/>
    <property type="evidence" value="ECO:0007669"/>
    <property type="project" value="InterPro"/>
</dbReference>
<dbReference type="SUPFAM" id="SSF53167">
    <property type="entry name" value="Purine and uridine phosphorylases"/>
    <property type="match status" value="1"/>
</dbReference>
<evidence type="ECO:0000259" key="5">
    <source>
        <dbReference type="Pfam" id="PF24883"/>
    </source>
</evidence>
<name>A0AAV9WIS5_9PEZI</name>
<dbReference type="PRINTS" id="PR01415">
    <property type="entry name" value="ANKYRIN"/>
</dbReference>
<dbReference type="Pfam" id="PF22939">
    <property type="entry name" value="WHD_GPIID"/>
    <property type="match status" value="1"/>
</dbReference>
<dbReference type="PROSITE" id="PS50088">
    <property type="entry name" value="ANK_REPEAT"/>
    <property type="match status" value="8"/>
</dbReference>
<dbReference type="Gene3D" id="3.40.50.1580">
    <property type="entry name" value="Nucleoside phosphorylase domain"/>
    <property type="match status" value="1"/>
</dbReference>